<dbReference type="GO" id="GO:0008270">
    <property type="term" value="F:zinc ion binding"/>
    <property type="evidence" value="ECO:0007669"/>
    <property type="project" value="UniProtKB-KW"/>
</dbReference>
<evidence type="ECO:0000256" key="5">
    <source>
        <dbReference type="ARBA" id="ARBA00022833"/>
    </source>
</evidence>
<keyword evidence="3" id="KW-0677">Repeat</keyword>
<dbReference type="InterPro" id="IPR002939">
    <property type="entry name" value="DnaJ_C"/>
</dbReference>
<keyword evidence="7" id="KW-0143">Chaperone</keyword>
<dbReference type="InterPro" id="IPR001623">
    <property type="entry name" value="DnaJ_domain"/>
</dbReference>
<dbReference type="GO" id="GO:0005737">
    <property type="term" value="C:cytoplasm"/>
    <property type="evidence" value="ECO:0007669"/>
    <property type="project" value="TreeGrafter"/>
</dbReference>
<keyword evidence="10" id="KW-1185">Reference proteome</keyword>
<keyword evidence="4" id="KW-0863">Zinc-finger</keyword>
<evidence type="ECO:0000256" key="2">
    <source>
        <dbReference type="ARBA" id="ARBA00022723"/>
    </source>
</evidence>
<evidence type="ECO:0000313" key="9">
    <source>
        <dbReference type="EMBL" id="KTB47573.1"/>
    </source>
</evidence>
<dbReference type="GO" id="GO:0051082">
    <property type="term" value="F:unfolded protein binding"/>
    <property type="evidence" value="ECO:0007669"/>
    <property type="project" value="InterPro"/>
</dbReference>
<dbReference type="Proteomes" id="UP000053947">
    <property type="component" value="Unassembled WGS sequence"/>
</dbReference>
<proteinExistence type="predicted"/>
<dbReference type="Gene3D" id="1.10.287.110">
    <property type="entry name" value="DnaJ domain"/>
    <property type="match status" value="1"/>
</dbReference>
<dbReference type="PROSITE" id="PS50076">
    <property type="entry name" value="DNAJ_2"/>
    <property type="match status" value="1"/>
</dbReference>
<dbReference type="PATRIC" id="fig|1217799.6.peg.434"/>
<gene>
    <name evidence="9" type="ORF">DEALK_04180</name>
</gene>
<reference evidence="9 10" key="1">
    <citation type="submission" date="2015-06" db="EMBL/GenBank/DDBJ databases">
        <title>Genome sequence of the organohalide-respiring Dehalogenimonas alkenigignens type strain (IP3-3T).</title>
        <authorList>
            <person name="Key T.A."/>
            <person name="Richmond D.P."/>
            <person name="Bowman K.S."/>
            <person name="Cho Y.-J."/>
            <person name="Chun J."/>
            <person name="da Costa M.S."/>
            <person name="Rainey F.A."/>
            <person name="Moe W.M."/>
        </authorList>
    </citation>
    <scope>NUCLEOTIDE SEQUENCE [LARGE SCALE GENOMIC DNA]</scope>
    <source>
        <strain evidence="9 10">IP3-3</strain>
    </source>
</reference>
<keyword evidence="2" id="KW-0479">Metal-binding</keyword>
<evidence type="ECO:0000256" key="7">
    <source>
        <dbReference type="ARBA" id="ARBA00023186"/>
    </source>
</evidence>
<comment type="caution">
    <text evidence="9">The sequence shown here is derived from an EMBL/GenBank/DDBJ whole genome shotgun (WGS) entry which is preliminary data.</text>
</comment>
<dbReference type="GO" id="GO:0003677">
    <property type="term" value="F:DNA binding"/>
    <property type="evidence" value="ECO:0007669"/>
    <property type="project" value="UniProtKB-KW"/>
</dbReference>
<dbReference type="SMART" id="SM00271">
    <property type="entry name" value="DnaJ"/>
    <property type="match status" value="1"/>
</dbReference>
<dbReference type="FunFam" id="2.60.260.20:FF:000005">
    <property type="entry name" value="Chaperone protein dnaJ 1, mitochondrial"/>
    <property type="match status" value="1"/>
</dbReference>
<dbReference type="PROSITE" id="PS00636">
    <property type="entry name" value="DNAJ_1"/>
    <property type="match status" value="1"/>
</dbReference>
<dbReference type="InterPro" id="IPR036869">
    <property type="entry name" value="J_dom_sf"/>
</dbReference>
<dbReference type="CDD" id="cd06257">
    <property type="entry name" value="DnaJ"/>
    <property type="match status" value="1"/>
</dbReference>
<dbReference type="Pfam" id="PF01556">
    <property type="entry name" value="DnaJ_C"/>
    <property type="match status" value="1"/>
</dbReference>
<dbReference type="CDD" id="cd10747">
    <property type="entry name" value="DnaJ_C"/>
    <property type="match status" value="1"/>
</dbReference>
<dbReference type="GO" id="GO:0042026">
    <property type="term" value="P:protein refolding"/>
    <property type="evidence" value="ECO:0007669"/>
    <property type="project" value="TreeGrafter"/>
</dbReference>
<dbReference type="AlphaFoldDB" id="A0A0W0GG83"/>
<dbReference type="Pfam" id="PF00226">
    <property type="entry name" value="DnaJ"/>
    <property type="match status" value="1"/>
</dbReference>
<dbReference type="OrthoDB" id="9779889at2"/>
<dbReference type="FunFam" id="2.60.260.20:FF:000008">
    <property type="entry name" value="Curved DNA-binding protein"/>
    <property type="match status" value="1"/>
</dbReference>
<name>A0A0W0GG83_9CHLR</name>
<evidence type="ECO:0000256" key="3">
    <source>
        <dbReference type="ARBA" id="ARBA00022737"/>
    </source>
</evidence>
<keyword evidence="1" id="KW-0963">Cytoplasm</keyword>
<protein>
    <submittedName>
        <fullName evidence="9">DnaJ domain/DnaJ C terminal domain</fullName>
    </submittedName>
</protein>
<evidence type="ECO:0000256" key="6">
    <source>
        <dbReference type="ARBA" id="ARBA00023125"/>
    </source>
</evidence>
<dbReference type="STRING" id="1217799.DEALK_04180"/>
<evidence type="ECO:0000256" key="4">
    <source>
        <dbReference type="ARBA" id="ARBA00022771"/>
    </source>
</evidence>
<dbReference type="PRINTS" id="PR00625">
    <property type="entry name" value="JDOMAIN"/>
</dbReference>
<keyword evidence="6" id="KW-0238">DNA-binding</keyword>
<dbReference type="SUPFAM" id="SSF49493">
    <property type="entry name" value="HSP40/DnaJ peptide-binding domain"/>
    <property type="match status" value="2"/>
</dbReference>
<accession>A0A0W0GG83</accession>
<dbReference type="Gene3D" id="2.60.260.20">
    <property type="entry name" value="Urease metallochaperone UreE, N-terminal domain"/>
    <property type="match status" value="2"/>
</dbReference>
<evidence type="ECO:0000259" key="8">
    <source>
        <dbReference type="PROSITE" id="PS50076"/>
    </source>
</evidence>
<keyword evidence="5" id="KW-0862">Zinc</keyword>
<dbReference type="PANTHER" id="PTHR43096">
    <property type="entry name" value="DNAJ HOMOLOG 1, MITOCHONDRIAL-RELATED"/>
    <property type="match status" value="1"/>
</dbReference>
<dbReference type="InterPro" id="IPR018253">
    <property type="entry name" value="DnaJ_domain_CS"/>
</dbReference>
<dbReference type="RefSeq" id="WP_058438239.1">
    <property type="nucleotide sequence ID" value="NZ_KQ758903.1"/>
</dbReference>
<dbReference type="SUPFAM" id="SSF46565">
    <property type="entry name" value="Chaperone J-domain"/>
    <property type="match status" value="1"/>
</dbReference>
<dbReference type="InterPro" id="IPR008971">
    <property type="entry name" value="HSP40/DnaJ_pept-bd"/>
</dbReference>
<evidence type="ECO:0000256" key="1">
    <source>
        <dbReference type="ARBA" id="ARBA00022490"/>
    </source>
</evidence>
<dbReference type="PANTHER" id="PTHR43096:SF52">
    <property type="entry name" value="DNAJ HOMOLOG 1, MITOCHONDRIAL-RELATED"/>
    <property type="match status" value="1"/>
</dbReference>
<feature type="domain" description="J" evidence="8">
    <location>
        <begin position="5"/>
        <end position="70"/>
    </location>
</feature>
<dbReference type="EMBL" id="LFDV01000002">
    <property type="protein sequence ID" value="KTB47573.1"/>
    <property type="molecule type" value="Genomic_DNA"/>
</dbReference>
<organism evidence="9 10">
    <name type="scientific">Dehalogenimonas alkenigignens</name>
    <dbReference type="NCBI Taxonomy" id="1217799"/>
    <lineage>
        <taxon>Bacteria</taxon>
        <taxon>Bacillati</taxon>
        <taxon>Chloroflexota</taxon>
        <taxon>Dehalococcoidia</taxon>
        <taxon>Dehalococcoidales</taxon>
        <taxon>Dehalococcoidaceae</taxon>
        <taxon>Dehalogenimonas</taxon>
    </lineage>
</organism>
<sequence>MAAKDYYGTLGIGRAATADEIKKAFRKLARKYHPDVNPGDKAAEAKFKEINEAHEVLSDKEKRAKYDKYGENWQHAEAYEKASAGFHQYEGTQNPFGGFEYRTSGGPFTGSYPGDDVGDIFEQILRGGGGRRRPRRGEDVDYEVEVTLEEAYHGTQRTLAMQGAKAEKLEIKIPAGVTTGSKVRLAGKGGEGSGGGPRGDLYLVVKVTPHSRFERKEDDLHVTVDLPLYTAILGGEIHVPTIKGKNLALKIPPGTQNGRTIKLAGQGMPHLGRTGYGDLIARVNVVLPTNLTGREKELFTELSKLSASD</sequence>
<evidence type="ECO:0000313" key="10">
    <source>
        <dbReference type="Proteomes" id="UP000053947"/>
    </source>
</evidence>